<dbReference type="EMBL" id="CP000683">
    <property type="protein sequence ID" value="ABV85245.1"/>
    <property type="molecule type" value="Genomic_DNA"/>
</dbReference>
<evidence type="ECO:0000256" key="8">
    <source>
        <dbReference type="SAM" id="Phobius"/>
    </source>
</evidence>
<evidence type="ECO:0000256" key="6">
    <source>
        <dbReference type="ARBA" id="ARBA00023186"/>
    </source>
</evidence>
<keyword evidence="3 8" id="KW-0812">Transmembrane</keyword>
<keyword evidence="11" id="KW-1185">Reference proteome</keyword>
<feature type="domain" description="PpiC" evidence="9">
    <location>
        <begin position="250"/>
        <end position="384"/>
    </location>
</feature>
<keyword evidence="4 8" id="KW-1133">Transmembrane helix</keyword>
<evidence type="ECO:0000256" key="7">
    <source>
        <dbReference type="ARBA" id="ARBA00038408"/>
    </source>
</evidence>
<dbReference type="InterPro" id="IPR052029">
    <property type="entry name" value="PpiD_chaperone"/>
</dbReference>
<keyword evidence="6" id="KW-0143">Chaperone</keyword>
<evidence type="ECO:0000256" key="4">
    <source>
        <dbReference type="ARBA" id="ARBA00022989"/>
    </source>
</evidence>
<reference evidence="10 11" key="1">
    <citation type="journal article" date="2007" name="Genome Res.">
        <title>Lateral gene transfer between obligate intracellular bacteria: evidence from the Rickettsia massiliae genome.</title>
        <authorList>
            <person name="Blanc G."/>
            <person name="Ogata H."/>
            <person name="Robert C."/>
            <person name="Audic S."/>
            <person name="Claverie J.-M."/>
            <person name="Raoult D."/>
        </authorList>
    </citation>
    <scope>NUCLEOTIDE SEQUENCE [LARGE SCALE GENOMIC DNA]</scope>
    <source>
        <strain evidence="11">Mtu5</strain>
    </source>
</reference>
<dbReference type="GO" id="GO:0003755">
    <property type="term" value="F:peptidyl-prolyl cis-trans isomerase activity"/>
    <property type="evidence" value="ECO:0007669"/>
    <property type="project" value="InterPro"/>
</dbReference>
<evidence type="ECO:0000313" key="10">
    <source>
        <dbReference type="EMBL" id="ABV85245.1"/>
    </source>
</evidence>
<evidence type="ECO:0000259" key="9">
    <source>
        <dbReference type="Pfam" id="PF13145"/>
    </source>
</evidence>
<sequence>MMLDNIRKTADSFIMRVLFVMIAFAFVGFGIKDVLNGRRSGDIVTFSHVKNISQEDFLRAKSLEINAISKQTGTSLTDEEIAKLNIDNRILKRLVYDNVLDYLVSYYDLDLSDDTVKILVKESPVFKNEQGVFNIKIFKTYFRNSYMDEEKYLLNFKEKALKNIFVGTFVESFYVPKAMTDNIVDYMAEKREVELVQIDLQNKPKDLQIPTPTDQQLKDFYQDNKTAFEVPEKRSFSYIKANIKDLKVSVTQDELLEFYNENKDEFGDQSFEAVQKQLHDLLKAQKIDILNMEFAKKLEDETAAGSSLVEIAEKYKLPIQNVHYISYAELIEDKIIAENADSIFELSEGELSYPIETEDKSYLILVELKSIQPAKIPEFDAIKEQVNKAWIKRNIADVNLKIIKDLAKEYNSDQENIKELQATGIKISKKSYIRSEMEDDLTLTPEILLSIFNTKIGSNTPVFQVGDEVYFAHIKSRSIDELTAKNIHVNSEKNIIYNIKNSVIDELINYTIIQNDMQVKANFNK</sequence>
<dbReference type="PANTHER" id="PTHR47529:SF1">
    <property type="entry name" value="PERIPLASMIC CHAPERONE PPID"/>
    <property type="match status" value="1"/>
</dbReference>
<comment type="subcellular location">
    <subcellularLocation>
        <location evidence="1">Cell membrane</location>
        <topology evidence="1">Single-pass type II membrane protein</topology>
    </subcellularLocation>
</comment>
<dbReference type="PANTHER" id="PTHR47529">
    <property type="entry name" value="PEPTIDYL-PROLYL CIS-TRANS ISOMERASE D"/>
    <property type="match status" value="1"/>
</dbReference>
<evidence type="ECO:0000256" key="2">
    <source>
        <dbReference type="ARBA" id="ARBA00022475"/>
    </source>
</evidence>
<dbReference type="Pfam" id="PF13145">
    <property type="entry name" value="Rotamase_2"/>
    <property type="match status" value="1"/>
</dbReference>
<dbReference type="KEGG" id="rms:RMA_1295"/>
<keyword evidence="5 8" id="KW-0472">Membrane</keyword>
<gene>
    <name evidence="10" type="primary">surA</name>
    <name evidence="10" type="ordered locus">RMA_1295</name>
</gene>
<evidence type="ECO:0000256" key="1">
    <source>
        <dbReference type="ARBA" id="ARBA00004401"/>
    </source>
</evidence>
<feature type="transmembrane region" description="Helical" evidence="8">
    <location>
        <begin position="12"/>
        <end position="31"/>
    </location>
</feature>
<accession>A8F2V9</accession>
<comment type="similarity">
    <text evidence="7">Belongs to the PpiD chaperone family.</text>
</comment>
<organism evidence="10 11">
    <name type="scientific">Rickettsia massiliae (strain Mtu5)</name>
    <dbReference type="NCBI Taxonomy" id="416276"/>
    <lineage>
        <taxon>Bacteria</taxon>
        <taxon>Pseudomonadati</taxon>
        <taxon>Pseudomonadota</taxon>
        <taxon>Alphaproteobacteria</taxon>
        <taxon>Rickettsiales</taxon>
        <taxon>Rickettsiaceae</taxon>
        <taxon>Rickettsieae</taxon>
        <taxon>Rickettsia</taxon>
        <taxon>spotted fever group</taxon>
    </lineage>
</organism>
<dbReference type="SUPFAM" id="SSF109998">
    <property type="entry name" value="Triger factor/SurA peptide-binding domain-like"/>
    <property type="match status" value="1"/>
</dbReference>
<protein>
    <submittedName>
        <fullName evidence="10">Parvulin-like peptidyl-prolyl isomerase</fullName>
    </submittedName>
</protein>
<dbReference type="GO" id="GO:0005886">
    <property type="term" value="C:plasma membrane"/>
    <property type="evidence" value="ECO:0007669"/>
    <property type="project" value="UniProtKB-SubCell"/>
</dbReference>
<dbReference type="Pfam" id="PF13624">
    <property type="entry name" value="SurA_N_3"/>
    <property type="match status" value="1"/>
</dbReference>
<dbReference type="InterPro" id="IPR027304">
    <property type="entry name" value="Trigger_fact/SurA_dom_sf"/>
</dbReference>
<keyword evidence="2" id="KW-1003">Cell membrane</keyword>
<dbReference type="InterPro" id="IPR000297">
    <property type="entry name" value="PPIase_PpiC"/>
</dbReference>
<dbReference type="AlphaFoldDB" id="A8F2V9"/>
<proteinExistence type="inferred from homology"/>
<evidence type="ECO:0000256" key="5">
    <source>
        <dbReference type="ARBA" id="ARBA00023136"/>
    </source>
</evidence>
<evidence type="ECO:0000313" key="11">
    <source>
        <dbReference type="Proteomes" id="UP000001311"/>
    </source>
</evidence>
<dbReference type="HOGENOM" id="CLU_517661_0_0_5"/>
<dbReference type="Proteomes" id="UP000001311">
    <property type="component" value="Chromosome"/>
</dbReference>
<evidence type="ECO:0000256" key="3">
    <source>
        <dbReference type="ARBA" id="ARBA00022692"/>
    </source>
</evidence>
<name>A8F2V9_RICM5</name>